<dbReference type="EMBL" id="JABBPG010000006">
    <property type="protein sequence ID" value="NOU51816.1"/>
    <property type="molecule type" value="Genomic_DNA"/>
</dbReference>
<dbReference type="Pfam" id="PF04230">
    <property type="entry name" value="PS_pyruv_trans"/>
    <property type="match status" value="1"/>
</dbReference>
<keyword evidence="2" id="KW-0808">Transferase</keyword>
<sequence length="389" mass="43960">MINIEVKGVQFSNKGAELMLIAILQQLDTQIEEYNLVLSPGANLPYKKRAVLGAYQKLSLRRGPFDFTGLFGLLPNAFKKLLKRYGIITESDVDVILNASGFSYGDQWPVNDLENTAKEVARFNKYGKPYIVLPQALGPFDKARHAKAAEILINKSRLVFARDEASFDACEKLNKEGSLIRSPDFTALIEPEHVEPFEKKTVCFIPNNKMISKYNHKDAVNSADVYIGFWCNLAAYFNGKGFEVVLLNHEGAEDKALCEQIIAKSPCDIRLVDSLGAIEIKEYIGRCQALVSSRFHGCVSALSQGIPCLATSWSHKYEMLFEEYGLINNVLNYLDSDEVIDKQLAIFINELEQQKELSLRHAQKVKSENKDMWRKVITEVKDYKSQVKN</sequence>
<gene>
    <name evidence="2" type="ORF">HG263_14860</name>
</gene>
<protein>
    <submittedName>
        <fullName evidence="2">Polysaccharide pyruvyl transferase family protein</fullName>
    </submittedName>
</protein>
<evidence type="ECO:0000259" key="1">
    <source>
        <dbReference type="Pfam" id="PF04230"/>
    </source>
</evidence>
<reference evidence="2 3" key="1">
    <citation type="submission" date="2020-04" db="EMBL/GenBank/DDBJ databases">
        <title>Pseudoalteromonas caenipelagi sp. nov., isolated from a tidal flat.</title>
        <authorList>
            <person name="Park S."/>
            <person name="Yoon J.-H."/>
        </authorList>
    </citation>
    <scope>NUCLEOTIDE SEQUENCE [LARGE SCALE GENOMIC DNA]</scope>
    <source>
        <strain evidence="2 3">JBTF-M23</strain>
    </source>
</reference>
<proteinExistence type="predicted"/>
<evidence type="ECO:0000313" key="2">
    <source>
        <dbReference type="EMBL" id="NOU51816.1"/>
    </source>
</evidence>
<dbReference type="InterPro" id="IPR007345">
    <property type="entry name" value="Polysacch_pyruvyl_Trfase"/>
</dbReference>
<feature type="domain" description="Polysaccharide pyruvyl transferase" evidence="1">
    <location>
        <begin position="13"/>
        <end position="315"/>
    </location>
</feature>
<dbReference type="PANTHER" id="PTHR36836">
    <property type="entry name" value="COLANIC ACID BIOSYNTHESIS PROTEIN WCAK"/>
    <property type="match status" value="1"/>
</dbReference>
<dbReference type="GO" id="GO:0016740">
    <property type="term" value="F:transferase activity"/>
    <property type="evidence" value="ECO:0007669"/>
    <property type="project" value="UniProtKB-KW"/>
</dbReference>
<comment type="caution">
    <text evidence="2">The sequence shown here is derived from an EMBL/GenBank/DDBJ whole genome shotgun (WGS) entry which is preliminary data.</text>
</comment>
<dbReference type="PANTHER" id="PTHR36836:SF1">
    <property type="entry name" value="COLANIC ACID BIOSYNTHESIS PROTEIN WCAK"/>
    <property type="match status" value="1"/>
</dbReference>
<dbReference type="RefSeq" id="WP_171626871.1">
    <property type="nucleotide sequence ID" value="NZ_JABBPG010000006.1"/>
</dbReference>
<dbReference type="AlphaFoldDB" id="A0A849VEW3"/>
<evidence type="ECO:0000313" key="3">
    <source>
        <dbReference type="Proteomes" id="UP000586305"/>
    </source>
</evidence>
<accession>A0A849VEW3</accession>
<organism evidence="2 3">
    <name type="scientific">Pseudoalteromonas caenipelagi</name>
    <dbReference type="NCBI Taxonomy" id="2726988"/>
    <lineage>
        <taxon>Bacteria</taxon>
        <taxon>Pseudomonadati</taxon>
        <taxon>Pseudomonadota</taxon>
        <taxon>Gammaproteobacteria</taxon>
        <taxon>Alteromonadales</taxon>
        <taxon>Pseudoalteromonadaceae</taxon>
        <taxon>Pseudoalteromonas</taxon>
    </lineage>
</organism>
<dbReference type="Proteomes" id="UP000586305">
    <property type="component" value="Unassembled WGS sequence"/>
</dbReference>
<keyword evidence="3" id="KW-1185">Reference proteome</keyword>
<name>A0A849VEW3_9GAMM</name>